<evidence type="ECO:0000256" key="4">
    <source>
        <dbReference type="ARBA" id="ARBA00023157"/>
    </source>
</evidence>
<dbReference type="Pfam" id="PF01083">
    <property type="entry name" value="Cutinase"/>
    <property type="match status" value="1"/>
</dbReference>
<keyword evidence="6" id="KW-0472">Membrane</keyword>
<dbReference type="EMBL" id="FLQS01000034">
    <property type="protein sequence ID" value="SBS77126.1"/>
    <property type="molecule type" value="Genomic_DNA"/>
</dbReference>
<feature type="region of interest" description="Disordered" evidence="5">
    <location>
        <begin position="263"/>
        <end position="325"/>
    </location>
</feature>
<feature type="compositionally biased region" description="Low complexity" evidence="5">
    <location>
        <begin position="281"/>
        <end position="312"/>
    </location>
</feature>
<dbReference type="AlphaFoldDB" id="A0A1Y5PEK5"/>
<dbReference type="GO" id="GO:0052689">
    <property type="term" value="F:carboxylic ester hydrolase activity"/>
    <property type="evidence" value="ECO:0007669"/>
    <property type="project" value="UniProtKB-KW"/>
</dbReference>
<organism evidence="7">
    <name type="scientific">uncultured Mycobacterium sp</name>
    <dbReference type="NCBI Taxonomy" id="171292"/>
    <lineage>
        <taxon>Bacteria</taxon>
        <taxon>Bacillati</taxon>
        <taxon>Actinomycetota</taxon>
        <taxon>Actinomycetes</taxon>
        <taxon>Mycobacteriales</taxon>
        <taxon>Mycobacteriaceae</taxon>
        <taxon>Mycobacterium</taxon>
        <taxon>environmental samples</taxon>
    </lineage>
</organism>
<keyword evidence="4" id="KW-1015">Disulfide bond</keyword>
<dbReference type="PANTHER" id="PTHR33630">
    <property type="entry name" value="CUTINASE RV1984C-RELATED-RELATED"/>
    <property type="match status" value="1"/>
</dbReference>
<evidence type="ECO:0000256" key="1">
    <source>
        <dbReference type="ARBA" id="ARBA00007534"/>
    </source>
</evidence>
<keyword evidence="6" id="KW-0812">Transmembrane</keyword>
<evidence type="ECO:0000256" key="2">
    <source>
        <dbReference type="ARBA" id="ARBA00022487"/>
    </source>
</evidence>
<dbReference type="PANTHER" id="PTHR33630:SF9">
    <property type="entry name" value="CUTINASE 4"/>
    <property type="match status" value="1"/>
</dbReference>
<keyword evidence="3" id="KW-0378">Hydrolase</keyword>
<gene>
    <name evidence="7" type="ORF">MHPYR_40128</name>
</gene>
<dbReference type="SUPFAM" id="SSF53474">
    <property type="entry name" value="alpha/beta-Hydrolases"/>
    <property type="match status" value="1"/>
</dbReference>
<dbReference type="InterPro" id="IPR000675">
    <property type="entry name" value="Cutinase/axe"/>
</dbReference>
<evidence type="ECO:0000256" key="6">
    <source>
        <dbReference type="SAM" id="Phobius"/>
    </source>
</evidence>
<feature type="transmembrane region" description="Helical" evidence="6">
    <location>
        <begin position="20"/>
        <end position="41"/>
    </location>
</feature>
<evidence type="ECO:0000313" key="7">
    <source>
        <dbReference type="EMBL" id="SBS77126.1"/>
    </source>
</evidence>
<accession>A0A1Y5PEK5</accession>
<evidence type="ECO:0000256" key="5">
    <source>
        <dbReference type="SAM" id="MobiDB-lite"/>
    </source>
</evidence>
<reference evidence="7" key="1">
    <citation type="submission" date="2016-03" db="EMBL/GenBank/DDBJ databases">
        <authorList>
            <person name="Ploux O."/>
        </authorList>
    </citation>
    <scope>NUCLEOTIDE SEQUENCE</scope>
    <source>
        <strain evidence="7">UC10</strain>
    </source>
</reference>
<dbReference type="SMART" id="SM01110">
    <property type="entry name" value="Cutinase"/>
    <property type="match status" value="1"/>
</dbReference>
<keyword evidence="6" id="KW-1133">Transmembrane helix</keyword>
<dbReference type="InterPro" id="IPR029058">
    <property type="entry name" value="AB_hydrolase_fold"/>
</dbReference>
<dbReference type="Gene3D" id="3.40.50.1820">
    <property type="entry name" value="alpha/beta hydrolase"/>
    <property type="match status" value="1"/>
</dbReference>
<protein>
    <submittedName>
        <fullName evidence="7">Cutinase</fullName>
    </submittedName>
</protein>
<sequence length="325" mass="32280">MLSSGIHGSRAVSGRSAGRWVGLGGSALLSVGALLVVPAALPMASAADCPDAEVIFARGTDEPAGMGRVGDAFVDALRKQTNGLNIDTYAVNYKAGKLQLHGGDGANDVISHIKSTVSSCPDTKIILGGFSQGASVIDIVAGVPMGGITWGSSLPPEYADNIAAVATFGNVATRTNQALPTASALLGSKAIDLCNPADPICHAGPGNEWSGHTQGYVPGYTDQAASFAAAKLLAGYTQHMPGYGPPPGYGSATTGYGPATMGYDPDTAMHGPSTGYTAETPASGAQAPGPSSPAIGPGPSLATTTPSTVAPASPSPQTPLAAEVH</sequence>
<name>A0A1Y5PEK5_9MYCO</name>
<evidence type="ECO:0000256" key="3">
    <source>
        <dbReference type="ARBA" id="ARBA00022801"/>
    </source>
</evidence>
<keyword evidence="2" id="KW-0719">Serine esterase</keyword>
<comment type="similarity">
    <text evidence="1">Belongs to the cutinase family.</text>
</comment>
<proteinExistence type="inferred from homology"/>